<dbReference type="AlphaFoldDB" id="A0A0W0W4A3"/>
<sequence length="64" mass="7318">MGKQYTANAYCNEEKIATKEGDDIDQLYAWMVLQANGNFGDVHGEIIDNTTNKIVRKFQKAYED</sequence>
<name>A0A0W0W4A3_9GAMM</name>
<dbReference type="STRING" id="466.Lmac_1410"/>
<proteinExistence type="predicted"/>
<protein>
    <submittedName>
        <fullName evidence="1">Uncharacterized protein</fullName>
    </submittedName>
</protein>
<dbReference type="Proteomes" id="UP000054908">
    <property type="component" value="Unassembled WGS sequence"/>
</dbReference>
<dbReference type="PATRIC" id="fig|466.6.peg.1485"/>
<dbReference type="EMBL" id="LNYL01000033">
    <property type="protein sequence ID" value="KTD27162.1"/>
    <property type="molecule type" value="Genomic_DNA"/>
</dbReference>
<accession>A0A0W0W4A3</accession>
<evidence type="ECO:0000313" key="2">
    <source>
        <dbReference type="Proteomes" id="UP000054908"/>
    </source>
</evidence>
<gene>
    <name evidence="1" type="ORF">Lmac_1410</name>
</gene>
<reference evidence="1 2" key="1">
    <citation type="submission" date="2015-11" db="EMBL/GenBank/DDBJ databases">
        <title>Genomic analysis of 38 Legionella species identifies large and diverse effector repertoires.</title>
        <authorList>
            <person name="Burstein D."/>
            <person name="Amaro F."/>
            <person name="Zusman T."/>
            <person name="Lifshitz Z."/>
            <person name="Cohen O."/>
            <person name="Gilbert J.A."/>
            <person name="Pupko T."/>
            <person name="Shuman H.A."/>
            <person name="Segal G."/>
        </authorList>
    </citation>
    <scope>NUCLEOTIDE SEQUENCE [LARGE SCALE GENOMIC DNA]</scope>
    <source>
        <strain evidence="1 2">PX-1-G2-E2</strain>
    </source>
</reference>
<evidence type="ECO:0000313" key="1">
    <source>
        <dbReference type="EMBL" id="KTD27162.1"/>
    </source>
</evidence>
<dbReference type="OrthoDB" id="5639113at2"/>
<comment type="caution">
    <text evidence="1">The sequence shown here is derived from an EMBL/GenBank/DDBJ whole genome shotgun (WGS) entry which is preliminary data.</text>
</comment>
<keyword evidence="2" id="KW-1185">Reference proteome</keyword>
<organism evidence="1 2">
    <name type="scientific">Legionella maceachernii</name>
    <dbReference type="NCBI Taxonomy" id="466"/>
    <lineage>
        <taxon>Bacteria</taxon>
        <taxon>Pseudomonadati</taxon>
        <taxon>Pseudomonadota</taxon>
        <taxon>Gammaproteobacteria</taxon>
        <taxon>Legionellales</taxon>
        <taxon>Legionellaceae</taxon>
        <taxon>Legionella</taxon>
    </lineage>
</organism>
<dbReference type="RefSeq" id="WP_058452180.1">
    <property type="nucleotide sequence ID" value="NZ_CAAAIB010000013.1"/>
</dbReference>